<dbReference type="STRING" id="1441469.A0A225AZX4"/>
<dbReference type="Proteomes" id="UP000214365">
    <property type="component" value="Unassembled WGS sequence"/>
</dbReference>
<feature type="region of interest" description="Disordered" evidence="2">
    <location>
        <begin position="1"/>
        <end position="58"/>
    </location>
</feature>
<feature type="coiled-coil region" evidence="1">
    <location>
        <begin position="631"/>
        <end position="687"/>
    </location>
</feature>
<reference evidence="3 4" key="1">
    <citation type="submission" date="2015-06" db="EMBL/GenBank/DDBJ databases">
        <title>Talaromyces atroroseus IBT 11181 draft genome.</title>
        <authorList>
            <person name="Rasmussen K.B."/>
            <person name="Rasmussen S."/>
            <person name="Petersen B."/>
            <person name="Sicheritz-Ponten T."/>
            <person name="Mortensen U.H."/>
            <person name="Thrane U."/>
        </authorList>
    </citation>
    <scope>NUCLEOTIDE SEQUENCE [LARGE SCALE GENOMIC DNA]</scope>
    <source>
        <strain evidence="3 4">IBT 11181</strain>
    </source>
</reference>
<feature type="region of interest" description="Disordered" evidence="2">
    <location>
        <begin position="693"/>
        <end position="732"/>
    </location>
</feature>
<feature type="region of interest" description="Disordered" evidence="2">
    <location>
        <begin position="84"/>
        <end position="227"/>
    </location>
</feature>
<evidence type="ECO:0000256" key="1">
    <source>
        <dbReference type="SAM" id="Coils"/>
    </source>
</evidence>
<evidence type="ECO:0000256" key="2">
    <source>
        <dbReference type="SAM" id="MobiDB-lite"/>
    </source>
</evidence>
<feature type="compositionally biased region" description="Acidic residues" evidence="2">
    <location>
        <begin position="129"/>
        <end position="140"/>
    </location>
</feature>
<name>A0A225AZX4_TALAT</name>
<protein>
    <recommendedName>
        <fullName evidence="5">Spindle pole body associated protein SnaD</fullName>
    </recommendedName>
</protein>
<evidence type="ECO:0000313" key="4">
    <source>
        <dbReference type="Proteomes" id="UP000214365"/>
    </source>
</evidence>
<sequence length="739" mass="83762">MPIHTSPFPTTHDTIGASALDSSTRIPSSPPSAQSPQSPDKDGGKSESNGNAESAQVVASHELAITDLDKRLSQYTVDWNKFAGGAHQDIRDADDEDDPEPDFGGPEDFTFNIDKYLNGSTPLAGRDNDADDLDAEEDLLPDSPSPRPRHHHHHHQEEAEESEFGPPVDMSTPSHLMWRKNATSGKGEETRLEDIEESLPSSPEKDDSPSKHGKEGSGLEESRTFTTVLREIEDLHEQRRERDEKIRENEKKLSSVTEEIEFLRDELQRKSSLLLEANAKVGEQSVLREQLKLLNERNEERAASDEDNAKELATLRRDLEDAQNQLNKRDEALEESSAKLRELTSSTELQLRQKNTEIEDLKAQLNERELEITDAEEELAETQRQYDALKGRIESLETRNSPLEEKNILLEKELNSVKLELESQKNAMSTMATELSVDAEGKEYKDIVSSIRRLFQQRKESDQGNFTEIEELKGKLDKAQASIQQHVAERQLTQAEWKRSQDLVGESRSLITTIEGENTRLSARIQELNSSLTKAREEVNLIKEQQQQSEPKPQTNVSEQINLNALHESHRVETQNLRELHMNATRDLHTSYNDTIRHLRAMLSATEKRETELHNQLLAAQSSTCIQTNEISSLKSQIQQLQSTLALKEETSADMDKMIARSIEKREREWERRMELLLKERDKMSKALMMAWGEKEVGKTSSSASSRSTKRGDGPVAATGASHNEKPGQGYRYKYVVRT</sequence>
<comment type="caution">
    <text evidence="3">The sequence shown here is derived from an EMBL/GenBank/DDBJ whole genome shotgun (WGS) entry which is preliminary data.</text>
</comment>
<feature type="coiled-coil region" evidence="1">
    <location>
        <begin position="232"/>
        <end position="427"/>
    </location>
</feature>
<gene>
    <name evidence="3" type="ORF">UA08_00351</name>
</gene>
<dbReference type="GeneID" id="31000106"/>
<dbReference type="PANTHER" id="PTHR23159">
    <property type="entry name" value="CENTROSOMAL PROTEIN 2"/>
    <property type="match status" value="1"/>
</dbReference>
<evidence type="ECO:0000313" key="3">
    <source>
        <dbReference type="EMBL" id="OKL64004.1"/>
    </source>
</evidence>
<dbReference type="EMBL" id="LFMY01000001">
    <property type="protein sequence ID" value="OKL64004.1"/>
    <property type="molecule type" value="Genomic_DNA"/>
</dbReference>
<dbReference type="AlphaFoldDB" id="A0A225AZX4"/>
<dbReference type="RefSeq" id="XP_020124125.1">
    <property type="nucleotide sequence ID" value="XM_020260148.1"/>
</dbReference>
<feature type="compositionally biased region" description="Acidic residues" evidence="2">
    <location>
        <begin position="92"/>
        <end position="101"/>
    </location>
</feature>
<dbReference type="OrthoDB" id="3911405at2759"/>
<evidence type="ECO:0008006" key="5">
    <source>
        <dbReference type="Google" id="ProtNLM"/>
    </source>
</evidence>
<keyword evidence="4" id="KW-1185">Reference proteome</keyword>
<dbReference type="PANTHER" id="PTHR23159:SF31">
    <property type="entry name" value="CENTROSOME-ASSOCIATED PROTEIN CEP250 ISOFORM X1"/>
    <property type="match status" value="1"/>
</dbReference>
<organism evidence="3 4">
    <name type="scientific">Talaromyces atroroseus</name>
    <dbReference type="NCBI Taxonomy" id="1441469"/>
    <lineage>
        <taxon>Eukaryota</taxon>
        <taxon>Fungi</taxon>
        <taxon>Dikarya</taxon>
        <taxon>Ascomycota</taxon>
        <taxon>Pezizomycotina</taxon>
        <taxon>Eurotiomycetes</taxon>
        <taxon>Eurotiomycetidae</taxon>
        <taxon>Eurotiales</taxon>
        <taxon>Trichocomaceae</taxon>
        <taxon>Talaromyces</taxon>
        <taxon>Talaromyces sect. Trachyspermi</taxon>
    </lineage>
</organism>
<keyword evidence="1" id="KW-0175">Coiled coil</keyword>
<accession>A0A225AZX4</accession>
<proteinExistence type="predicted"/>
<feature type="compositionally biased region" description="Basic and acidic residues" evidence="2">
    <location>
        <begin position="203"/>
        <end position="223"/>
    </location>
</feature>
<feature type="coiled-coil region" evidence="1">
    <location>
        <begin position="469"/>
        <end position="545"/>
    </location>
</feature>